<dbReference type="AlphaFoldDB" id="A0A0G0WCR7"/>
<keyword evidence="2" id="KW-0472">Membrane</keyword>
<dbReference type="EMBL" id="LCBL01000001">
    <property type="protein sequence ID" value="KKS09857.1"/>
    <property type="molecule type" value="Genomic_DNA"/>
</dbReference>
<reference evidence="3 4" key="1">
    <citation type="journal article" date="2015" name="Nature">
        <title>rRNA introns, odd ribosomes, and small enigmatic genomes across a large radiation of phyla.</title>
        <authorList>
            <person name="Brown C.T."/>
            <person name="Hug L.A."/>
            <person name="Thomas B.C."/>
            <person name="Sharon I."/>
            <person name="Castelle C.J."/>
            <person name="Singh A."/>
            <person name="Wilkins M.J."/>
            <person name="Williams K.H."/>
            <person name="Banfield J.F."/>
        </authorList>
    </citation>
    <scope>NUCLEOTIDE SEQUENCE [LARGE SCALE GENOMIC DNA]</scope>
</reference>
<sequence>MNSKRNPKINKQYQKSMILGPVSMSFMVITIVVVLILLYLAQSSRLAVRGYDLAALEKKKAEIELESEKLELEVARLQSITEIQRSTTASSLETVKKINYVPWTSTVAVK</sequence>
<feature type="coiled-coil region" evidence="1">
    <location>
        <begin position="51"/>
        <end position="80"/>
    </location>
</feature>
<keyword evidence="1" id="KW-0175">Coiled coil</keyword>
<name>A0A0G0WCR7_UNCC2</name>
<evidence type="ECO:0008006" key="5">
    <source>
        <dbReference type="Google" id="ProtNLM"/>
    </source>
</evidence>
<accession>A0A0G0WCR7</accession>
<organism evidence="3 4">
    <name type="scientific">candidate division CPR2 bacterium GW2011_GWC1_41_48</name>
    <dbReference type="NCBI Taxonomy" id="1618344"/>
    <lineage>
        <taxon>Bacteria</taxon>
        <taxon>Bacteria division CPR2</taxon>
    </lineage>
</organism>
<gene>
    <name evidence="3" type="ORF">UU65_C0001G0262</name>
</gene>
<keyword evidence="2" id="KW-0812">Transmembrane</keyword>
<feature type="transmembrane region" description="Helical" evidence="2">
    <location>
        <begin position="21"/>
        <end position="41"/>
    </location>
</feature>
<evidence type="ECO:0000256" key="2">
    <source>
        <dbReference type="SAM" id="Phobius"/>
    </source>
</evidence>
<evidence type="ECO:0000313" key="4">
    <source>
        <dbReference type="Proteomes" id="UP000033869"/>
    </source>
</evidence>
<comment type="caution">
    <text evidence="3">The sequence shown here is derived from an EMBL/GenBank/DDBJ whole genome shotgun (WGS) entry which is preliminary data.</text>
</comment>
<dbReference type="Proteomes" id="UP000033869">
    <property type="component" value="Unassembled WGS sequence"/>
</dbReference>
<protein>
    <recommendedName>
        <fullName evidence="5">Cell division protein FtsL</fullName>
    </recommendedName>
</protein>
<evidence type="ECO:0000313" key="3">
    <source>
        <dbReference type="EMBL" id="KKS09857.1"/>
    </source>
</evidence>
<keyword evidence="2" id="KW-1133">Transmembrane helix</keyword>
<evidence type="ECO:0000256" key="1">
    <source>
        <dbReference type="SAM" id="Coils"/>
    </source>
</evidence>
<proteinExistence type="predicted"/>